<dbReference type="CDD" id="cd07302">
    <property type="entry name" value="CHD"/>
    <property type="match status" value="1"/>
</dbReference>
<evidence type="ECO:0000259" key="4">
    <source>
        <dbReference type="PROSITE" id="PS50125"/>
    </source>
</evidence>
<comment type="caution">
    <text evidence="5">The sequence shown here is derived from an EMBL/GenBank/DDBJ whole genome shotgun (WGS) entry which is preliminary data.</text>
</comment>
<protein>
    <submittedName>
        <fullName evidence="5">Adenylate cyclase</fullName>
    </submittedName>
</protein>
<dbReference type="SMART" id="SM00454">
    <property type="entry name" value="SAM"/>
    <property type="match status" value="1"/>
</dbReference>
<dbReference type="Proteomes" id="UP001156905">
    <property type="component" value="Unassembled WGS sequence"/>
</dbReference>
<dbReference type="InterPro" id="IPR011990">
    <property type="entry name" value="TPR-like_helical_dom_sf"/>
</dbReference>
<dbReference type="SUPFAM" id="SSF55073">
    <property type="entry name" value="Nucleotide cyclase"/>
    <property type="match status" value="1"/>
</dbReference>
<proteinExistence type="predicted"/>
<dbReference type="PROSITE" id="PS50125">
    <property type="entry name" value="GUANYLATE_CYCLASE_2"/>
    <property type="match status" value="1"/>
</dbReference>
<dbReference type="Gene3D" id="1.10.150.50">
    <property type="entry name" value="Transcription Factor, Ets-1"/>
    <property type="match status" value="1"/>
</dbReference>
<dbReference type="InterPro" id="IPR027417">
    <property type="entry name" value="P-loop_NTPase"/>
</dbReference>
<dbReference type="Gene3D" id="3.30.70.1230">
    <property type="entry name" value="Nucleotide cyclase"/>
    <property type="match status" value="1"/>
</dbReference>
<evidence type="ECO:0000259" key="3">
    <source>
        <dbReference type="PROSITE" id="PS50105"/>
    </source>
</evidence>
<keyword evidence="2" id="KW-0067">ATP-binding</keyword>
<dbReference type="Gene3D" id="1.25.40.10">
    <property type="entry name" value="Tetratricopeptide repeat domain"/>
    <property type="match status" value="1"/>
</dbReference>
<dbReference type="InterPro" id="IPR041664">
    <property type="entry name" value="AAA_16"/>
</dbReference>
<dbReference type="PROSITE" id="PS50105">
    <property type="entry name" value="SAM_DOMAIN"/>
    <property type="match status" value="1"/>
</dbReference>
<evidence type="ECO:0000256" key="2">
    <source>
        <dbReference type="ARBA" id="ARBA00022840"/>
    </source>
</evidence>
<dbReference type="Pfam" id="PF13191">
    <property type="entry name" value="AAA_16"/>
    <property type="match status" value="1"/>
</dbReference>
<dbReference type="InterPro" id="IPR029787">
    <property type="entry name" value="Nucleotide_cyclase"/>
</dbReference>
<gene>
    <name evidence="5" type="primary">cyaI3_1</name>
    <name evidence="5" type="ORF">GCM10007857_00520</name>
</gene>
<dbReference type="InterPro" id="IPR001660">
    <property type="entry name" value="SAM"/>
</dbReference>
<dbReference type="SMART" id="SM00044">
    <property type="entry name" value="CYCc"/>
    <property type="match status" value="1"/>
</dbReference>
<accession>A0ABQ6ATV3</accession>
<feature type="domain" description="Guanylate cyclase" evidence="4">
    <location>
        <begin position="81"/>
        <end position="203"/>
    </location>
</feature>
<name>A0ABQ6ATV3_9BRAD</name>
<dbReference type="Pfam" id="PF00211">
    <property type="entry name" value="Guanylate_cyc"/>
    <property type="match status" value="1"/>
</dbReference>
<dbReference type="InterPro" id="IPR001054">
    <property type="entry name" value="A/G_cyclase"/>
</dbReference>
<evidence type="ECO:0000256" key="1">
    <source>
        <dbReference type="ARBA" id="ARBA00022741"/>
    </source>
</evidence>
<feature type="domain" description="SAM" evidence="3">
    <location>
        <begin position="1"/>
        <end position="45"/>
    </location>
</feature>
<reference evidence="6" key="1">
    <citation type="journal article" date="2019" name="Int. J. Syst. Evol. Microbiol.">
        <title>The Global Catalogue of Microorganisms (GCM) 10K type strain sequencing project: providing services to taxonomists for standard genome sequencing and annotation.</title>
        <authorList>
            <consortium name="The Broad Institute Genomics Platform"/>
            <consortium name="The Broad Institute Genome Sequencing Center for Infectious Disease"/>
            <person name="Wu L."/>
            <person name="Ma J."/>
        </authorList>
    </citation>
    <scope>NUCLEOTIDE SEQUENCE [LARGE SCALE GENOMIC DNA]</scope>
    <source>
        <strain evidence="6">NBRC 102520</strain>
    </source>
</reference>
<organism evidence="5 6">
    <name type="scientific">Bradyrhizobium iriomotense</name>
    <dbReference type="NCBI Taxonomy" id="441950"/>
    <lineage>
        <taxon>Bacteria</taxon>
        <taxon>Pseudomonadati</taxon>
        <taxon>Pseudomonadota</taxon>
        <taxon>Alphaproteobacteria</taxon>
        <taxon>Hyphomicrobiales</taxon>
        <taxon>Nitrobacteraceae</taxon>
        <taxon>Bradyrhizobium</taxon>
    </lineage>
</organism>
<sequence length="1120" mass="123965">MRAASLLEWLKSHDLERFIEVFEENEVDLATLRILTDSDLKELGIPFGPRKRILSVLGEGKALNEPAAQAGTATGERRQLTVLFCDMVESTKLAYKFDPEAQQIILRAYEEACTTCVNRYEGYVFRMLGDGVVAFFGFPLAHESEAERAIRAGLDIVEAIARLDIKGVERLQVRIGIASGIIVVASGERNAFGETMNLASRLQTVAKPGSVVVSESVRRLAAGEFEYEDLGEKDLKGVGDSTKVYHVLGLSEAESRFEAATKRGLTPIVGRDAELSTLIEMWRQVKEARSGRAILLRGEAGIGKSRMVSALRERLQDEPVQTQLFQCSPFFVNSAFYPIRSSFERGFVPVRNKGAQIQLAQLEARLVNRLGLAREDMRFVAALLSVPYQERYGEILVSPKVAKEETMRVLIEIVRAEARAGPALILFEDAHWADPTTLDLLGRFIDVLADIPTLLVVTARPEFRASWTDHSAVTAIGLAKFTPAQSSSLVANVVGRKALPPGLAAQIVAKADGVPLFVEELTKTIMESGDLILEGDRYAYAGSSANITIPETLRDSLMARLDRVEVSKKIAQVGSVIGREFSYELLAGLELKSEGALSDGLRHLISSGLATCHGEIPHAVYTFSHALVQDAAYESLLKSQRRKLHGDVAHLLEERWPATRDSAPELLAFHHTAAECYHVAAPLWLRAGEAAIGRFALPEAVTHLRTGMSAVSKLQPSEARDLMEISLRTALGPTIVAQRGWGQAEVSDVLKPAWRLAQSLRQTKAYLPILNALSVHYMCVDQLTESLRWADRLLKAGAELGDDGLEIVGHRAASACRYWLGEFEAARRSGNEVHRLYDPKRHWGLVALTNTDPFTGEGVYRAQFLWMMGYPDQALAANQATEANARRRGHPFDLAFALTLGAQLFDYLCDSDALLQRTDEAERISKEHGIPLLGEIMAEISRGVAWLRSGRLAEALTQLDHGIERLMQTGHRIWIWYLRALRSEALALTGDLDGAWSLIEESVVRIEAGEERSHYAEVLRLRGRILILRSEPDQAEATLRKSLTVARDQRAKSWELRTATTLARLLASRSNQAEAFAVLAPVYEWFTEGRDTRDLREAAQLLAELRGAPPARQFRTVQKA</sequence>
<dbReference type="PANTHER" id="PTHR16305:SF28">
    <property type="entry name" value="GUANYLATE CYCLASE DOMAIN-CONTAINING PROTEIN"/>
    <property type="match status" value="1"/>
</dbReference>
<evidence type="ECO:0000313" key="5">
    <source>
        <dbReference type="EMBL" id="GLR83342.1"/>
    </source>
</evidence>
<dbReference type="SUPFAM" id="SSF52540">
    <property type="entry name" value="P-loop containing nucleoside triphosphate hydrolases"/>
    <property type="match status" value="1"/>
</dbReference>
<dbReference type="SUPFAM" id="SSF48452">
    <property type="entry name" value="TPR-like"/>
    <property type="match status" value="1"/>
</dbReference>
<dbReference type="PANTHER" id="PTHR16305">
    <property type="entry name" value="TESTICULAR SOLUBLE ADENYLYL CYCLASE"/>
    <property type="match status" value="1"/>
</dbReference>
<dbReference type="Pfam" id="PF00536">
    <property type="entry name" value="SAM_1"/>
    <property type="match status" value="1"/>
</dbReference>
<dbReference type="InterPro" id="IPR013761">
    <property type="entry name" value="SAM/pointed_sf"/>
</dbReference>
<dbReference type="RefSeq" id="WP_284260035.1">
    <property type="nucleotide sequence ID" value="NZ_BSOW01000001.1"/>
</dbReference>
<evidence type="ECO:0000313" key="6">
    <source>
        <dbReference type="Proteomes" id="UP001156905"/>
    </source>
</evidence>
<dbReference type="Gene3D" id="3.40.50.300">
    <property type="entry name" value="P-loop containing nucleotide triphosphate hydrolases"/>
    <property type="match status" value="1"/>
</dbReference>
<keyword evidence="6" id="KW-1185">Reference proteome</keyword>
<dbReference type="SUPFAM" id="SSF47769">
    <property type="entry name" value="SAM/Pointed domain"/>
    <property type="match status" value="1"/>
</dbReference>
<keyword evidence="1" id="KW-0547">Nucleotide-binding</keyword>
<dbReference type="EMBL" id="BSOW01000001">
    <property type="protein sequence ID" value="GLR83342.1"/>
    <property type="molecule type" value="Genomic_DNA"/>
</dbReference>